<keyword evidence="3" id="KW-0808">Transferase</keyword>
<dbReference type="GO" id="GO:0008168">
    <property type="term" value="F:methyltransferase activity"/>
    <property type="evidence" value="ECO:0007669"/>
    <property type="project" value="UniProtKB-KW"/>
</dbReference>
<dbReference type="InterPro" id="IPR038576">
    <property type="entry name" value="Methyltransf_Zn-bd_dom_put_sf"/>
</dbReference>
<dbReference type="Pfam" id="PF08484">
    <property type="entry name" value="Methyltransf_14"/>
    <property type="match status" value="1"/>
</dbReference>
<dbReference type="SUPFAM" id="SSF53335">
    <property type="entry name" value="S-adenosyl-L-methionine-dependent methyltransferases"/>
    <property type="match status" value="1"/>
</dbReference>
<evidence type="ECO:0000313" key="3">
    <source>
        <dbReference type="EMBL" id="GHG69291.1"/>
    </source>
</evidence>
<dbReference type="Gene3D" id="3.40.50.150">
    <property type="entry name" value="Vaccinia Virus protein VP39"/>
    <property type="match status" value="1"/>
</dbReference>
<keyword evidence="4" id="KW-1185">Reference proteome</keyword>
<dbReference type="RefSeq" id="WP_189432672.1">
    <property type="nucleotide sequence ID" value="NZ_BNAO01000004.1"/>
</dbReference>
<dbReference type="PANTHER" id="PTHR43861:SF5">
    <property type="entry name" value="BLL5978 PROTEIN"/>
    <property type="match status" value="1"/>
</dbReference>
<gene>
    <name evidence="3" type="ORF">GCM10010919_19130</name>
</gene>
<evidence type="ECO:0000313" key="4">
    <source>
        <dbReference type="Proteomes" id="UP000659697"/>
    </source>
</evidence>
<dbReference type="InterPro" id="IPR013691">
    <property type="entry name" value="MeTrfase_14"/>
</dbReference>
<feature type="domain" description="C-methyltransferase" evidence="2">
    <location>
        <begin position="245"/>
        <end position="402"/>
    </location>
</feature>
<dbReference type="Gene3D" id="6.20.50.110">
    <property type="entry name" value="Methyltransferase, zinc-binding domain"/>
    <property type="match status" value="1"/>
</dbReference>
<evidence type="ECO:0000259" key="1">
    <source>
        <dbReference type="Pfam" id="PF08421"/>
    </source>
</evidence>
<keyword evidence="3" id="KW-0489">Methyltransferase</keyword>
<dbReference type="InterPro" id="IPR029063">
    <property type="entry name" value="SAM-dependent_MTases_sf"/>
</dbReference>
<sequence length="407" mass="44398">MNCRHCQHQLTLPLVDLGVMPPSNAYLSQADLSANEACYPLKVWVCQHCWLVQTEDFTRADELFTADYAYFSSTSASWLAHAKDFADVSVKKLALDKQSFVVELASNDGYLLKNYVAAGIPCLGVEPTAATAAAARELGIEVVSAFFGAQKATELVQDYRQADLIVANNVLAHVPDINDFVAGIARLLAPEGTVSIEFPHLLNLLELCQFDTIYHEHYSYLSLYTVQRIFAVAGLRIVDVEVLSTHGGSLRVWLCHQHSQQLATAAVGKVLQQERQAGLQSADAYSGFQSRVDNVAAQLKSFLTECQQSGKKVVAYGAAAKGNTLLNYAGIECELLAVVADAAPSKQGKFLPGSHVPIVPPARLADLKPDYVLILPWNISREIISQLQQLLAKGTKFVTAIPELRIL</sequence>
<protein>
    <submittedName>
        <fullName evidence="3">SAM-dependent methyltransferase</fullName>
    </submittedName>
</protein>
<proteinExistence type="predicted"/>
<accession>A0ABQ3KZD5</accession>
<dbReference type="Pfam" id="PF13489">
    <property type="entry name" value="Methyltransf_23"/>
    <property type="match status" value="1"/>
</dbReference>
<dbReference type="EMBL" id="BNAO01000004">
    <property type="protein sequence ID" value="GHG69291.1"/>
    <property type="molecule type" value="Genomic_DNA"/>
</dbReference>
<evidence type="ECO:0000259" key="2">
    <source>
        <dbReference type="Pfam" id="PF08484"/>
    </source>
</evidence>
<feature type="domain" description="Methyltransferase putative zinc binding" evidence="1">
    <location>
        <begin position="3"/>
        <end position="64"/>
    </location>
</feature>
<reference evidence="4" key="1">
    <citation type="journal article" date="2019" name="Int. J. Syst. Evol. Microbiol.">
        <title>The Global Catalogue of Microorganisms (GCM) 10K type strain sequencing project: providing services to taxonomists for standard genome sequencing and annotation.</title>
        <authorList>
            <consortium name="The Broad Institute Genomics Platform"/>
            <consortium name="The Broad Institute Genome Sequencing Center for Infectious Disease"/>
            <person name="Wu L."/>
            <person name="Ma J."/>
        </authorList>
    </citation>
    <scope>NUCLEOTIDE SEQUENCE [LARGE SCALE GENOMIC DNA]</scope>
    <source>
        <strain evidence="4">CGMCC 1.7003</strain>
    </source>
</reference>
<organism evidence="3 4">
    <name type="scientific">Alishewanella longhuensis</name>
    <dbReference type="NCBI Taxonomy" id="1091037"/>
    <lineage>
        <taxon>Bacteria</taxon>
        <taxon>Pseudomonadati</taxon>
        <taxon>Pseudomonadota</taxon>
        <taxon>Gammaproteobacteria</taxon>
        <taxon>Alteromonadales</taxon>
        <taxon>Alteromonadaceae</taxon>
        <taxon>Alishewanella</taxon>
    </lineage>
</organism>
<name>A0ABQ3KZD5_9ALTE</name>
<dbReference type="GO" id="GO:0032259">
    <property type="term" value="P:methylation"/>
    <property type="evidence" value="ECO:0007669"/>
    <property type="project" value="UniProtKB-KW"/>
</dbReference>
<dbReference type="InterPro" id="IPR013630">
    <property type="entry name" value="Methyltransf_Zn-bd_dom_put"/>
</dbReference>
<dbReference type="PANTHER" id="PTHR43861">
    <property type="entry name" value="TRANS-ACONITATE 2-METHYLTRANSFERASE-RELATED"/>
    <property type="match status" value="1"/>
</dbReference>
<dbReference type="Gene3D" id="6.10.250.3100">
    <property type="match status" value="1"/>
</dbReference>
<dbReference type="Proteomes" id="UP000659697">
    <property type="component" value="Unassembled WGS sequence"/>
</dbReference>
<dbReference type="Gene3D" id="3.40.50.720">
    <property type="entry name" value="NAD(P)-binding Rossmann-like Domain"/>
    <property type="match status" value="1"/>
</dbReference>
<dbReference type="Pfam" id="PF08421">
    <property type="entry name" value="Methyltransf_13"/>
    <property type="match status" value="1"/>
</dbReference>
<comment type="caution">
    <text evidence="3">The sequence shown here is derived from an EMBL/GenBank/DDBJ whole genome shotgun (WGS) entry which is preliminary data.</text>
</comment>